<dbReference type="EMBL" id="MJFZ01002291">
    <property type="protein sequence ID" value="RAW20863.1"/>
    <property type="molecule type" value="Genomic_DNA"/>
</dbReference>
<accession>A0A329R8T5</accession>
<comment type="caution">
    <text evidence="2">The sequence shown here is derived from an EMBL/GenBank/DDBJ whole genome shotgun (WGS) entry which is preliminary data.</text>
</comment>
<feature type="compositionally biased region" description="Basic and acidic residues" evidence="1">
    <location>
        <begin position="1"/>
        <end position="13"/>
    </location>
</feature>
<evidence type="ECO:0000313" key="2">
    <source>
        <dbReference type="EMBL" id="RAW20863.1"/>
    </source>
</evidence>
<proteinExistence type="predicted"/>
<feature type="region of interest" description="Disordered" evidence="1">
    <location>
        <begin position="1"/>
        <end position="70"/>
    </location>
</feature>
<name>A0A329R8T5_9STRA</name>
<reference evidence="2 3" key="1">
    <citation type="submission" date="2018-01" db="EMBL/GenBank/DDBJ databases">
        <title>Draft genome of the strawberry crown rot pathogen Phytophthora cactorum.</title>
        <authorList>
            <person name="Armitage A.D."/>
            <person name="Lysoe E."/>
            <person name="Nellist C.F."/>
            <person name="Harrison R.J."/>
            <person name="Brurberg M.B."/>
        </authorList>
    </citation>
    <scope>NUCLEOTIDE SEQUENCE [LARGE SCALE GENOMIC DNA]</scope>
    <source>
        <strain evidence="2 3">10300</strain>
    </source>
</reference>
<feature type="compositionally biased region" description="Polar residues" evidence="1">
    <location>
        <begin position="17"/>
        <end position="33"/>
    </location>
</feature>
<dbReference type="AlphaFoldDB" id="A0A329R8T5"/>
<protein>
    <submittedName>
        <fullName evidence="2">Uncharacterized protein</fullName>
    </submittedName>
</protein>
<dbReference type="OrthoDB" id="10339283at2759"/>
<dbReference type="VEuPathDB" id="FungiDB:PC110_g22695"/>
<feature type="compositionally biased region" description="Basic and acidic residues" evidence="1">
    <location>
        <begin position="53"/>
        <end position="70"/>
    </location>
</feature>
<gene>
    <name evidence="2" type="ORF">PC110_g22695</name>
</gene>
<evidence type="ECO:0000313" key="3">
    <source>
        <dbReference type="Proteomes" id="UP000251314"/>
    </source>
</evidence>
<sequence length="70" mass="7575">MRALQEEEARNAAEHSNIVSQETALTQDSQSASDADAIPCAQDTADVEEVDDVESKEATDINEEKHGSQD</sequence>
<dbReference type="Proteomes" id="UP000251314">
    <property type="component" value="Unassembled WGS sequence"/>
</dbReference>
<evidence type="ECO:0000256" key="1">
    <source>
        <dbReference type="SAM" id="MobiDB-lite"/>
    </source>
</evidence>
<organism evidence="2 3">
    <name type="scientific">Phytophthora cactorum</name>
    <dbReference type="NCBI Taxonomy" id="29920"/>
    <lineage>
        <taxon>Eukaryota</taxon>
        <taxon>Sar</taxon>
        <taxon>Stramenopiles</taxon>
        <taxon>Oomycota</taxon>
        <taxon>Peronosporomycetes</taxon>
        <taxon>Peronosporales</taxon>
        <taxon>Peronosporaceae</taxon>
        <taxon>Phytophthora</taxon>
    </lineage>
</organism>
<keyword evidence="3" id="KW-1185">Reference proteome</keyword>